<dbReference type="PANTHER" id="PTHR46177:SF1">
    <property type="entry name" value="INTEGRASE CATALYTIC DOMAIN-CONTAINING PROTEIN"/>
    <property type="match status" value="1"/>
</dbReference>
<dbReference type="Proteomes" id="UP000027265">
    <property type="component" value="Unassembled WGS sequence"/>
</dbReference>
<keyword evidence="2" id="KW-1185">Reference proteome</keyword>
<sequence>MSNNPSCTHSPQLIKEWIAFDMGIHLTRDSIMEEMQLLDPDGFALLVLRPNHEWSGDGHNKLNCIGFLIWVGKWLGAWVVPNNWLKLSIAYIYLSLMLKLSGVPIQMTTGCGLETTMVYSFGGALWEAFASDLPLTELPAHRFLCRWLCLRIEFGEDVKLFWNVGKDIYNPSNPCEYELVQWLWSTLIQKELDKQMERFNNHKIRYDKNKLLPSGVSPNVAYSLYDQFSGQQCLQPVNRNLICQLMDELGGEDLIQFVSVKYATCTTAVFDSLSFGMLTFQNVWEVFLEMLPIMYPE</sequence>
<dbReference type="STRING" id="933084.A0A067Q6H3"/>
<accession>A0A067Q6H3</accession>
<evidence type="ECO:0000313" key="1">
    <source>
        <dbReference type="EMBL" id="KDQ58206.1"/>
    </source>
</evidence>
<name>A0A067Q6H3_9AGAM</name>
<reference evidence="2" key="1">
    <citation type="journal article" date="2014" name="Proc. Natl. Acad. Sci. U.S.A.">
        <title>Extensive sampling of basidiomycete genomes demonstrates inadequacy of the white-rot/brown-rot paradigm for wood decay fungi.</title>
        <authorList>
            <person name="Riley R."/>
            <person name="Salamov A.A."/>
            <person name="Brown D.W."/>
            <person name="Nagy L.G."/>
            <person name="Floudas D."/>
            <person name="Held B.W."/>
            <person name="Levasseur A."/>
            <person name="Lombard V."/>
            <person name="Morin E."/>
            <person name="Otillar R."/>
            <person name="Lindquist E.A."/>
            <person name="Sun H."/>
            <person name="LaButti K.M."/>
            <person name="Schmutz J."/>
            <person name="Jabbour D."/>
            <person name="Luo H."/>
            <person name="Baker S.E."/>
            <person name="Pisabarro A.G."/>
            <person name="Walton J.D."/>
            <person name="Blanchette R.A."/>
            <person name="Henrissat B."/>
            <person name="Martin F."/>
            <person name="Cullen D."/>
            <person name="Hibbett D.S."/>
            <person name="Grigoriev I.V."/>
        </authorList>
    </citation>
    <scope>NUCLEOTIDE SEQUENCE [LARGE SCALE GENOMIC DNA]</scope>
    <source>
        <strain evidence="2">MUCL 33604</strain>
    </source>
</reference>
<evidence type="ECO:0000313" key="2">
    <source>
        <dbReference type="Proteomes" id="UP000027265"/>
    </source>
</evidence>
<dbReference type="EMBL" id="KL197718">
    <property type="protein sequence ID" value="KDQ58206.1"/>
    <property type="molecule type" value="Genomic_DNA"/>
</dbReference>
<protein>
    <submittedName>
        <fullName evidence="1">Uncharacterized protein</fullName>
    </submittedName>
</protein>
<gene>
    <name evidence="1" type="ORF">JAAARDRAFT_57951</name>
</gene>
<dbReference type="AlphaFoldDB" id="A0A067Q6H3"/>
<dbReference type="InParanoid" id="A0A067Q6H3"/>
<dbReference type="HOGENOM" id="CLU_039761_0_1_1"/>
<dbReference type="OrthoDB" id="5392716at2759"/>
<proteinExistence type="predicted"/>
<organism evidence="1 2">
    <name type="scientific">Jaapia argillacea MUCL 33604</name>
    <dbReference type="NCBI Taxonomy" id="933084"/>
    <lineage>
        <taxon>Eukaryota</taxon>
        <taxon>Fungi</taxon>
        <taxon>Dikarya</taxon>
        <taxon>Basidiomycota</taxon>
        <taxon>Agaricomycotina</taxon>
        <taxon>Agaricomycetes</taxon>
        <taxon>Agaricomycetidae</taxon>
        <taxon>Jaapiales</taxon>
        <taxon>Jaapiaceae</taxon>
        <taxon>Jaapia</taxon>
    </lineage>
</organism>
<dbReference type="PANTHER" id="PTHR46177">
    <property type="entry name" value="INTEGRASE CATALYTIC DOMAIN-CONTAINING PROTEIN"/>
    <property type="match status" value="1"/>
</dbReference>